<evidence type="ECO:0000313" key="11">
    <source>
        <dbReference type="EMBL" id="BCD96640.1"/>
    </source>
</evidence>
<dbReference type="InterPro" id="IPR041715">
    <property type="entry name" value="HisRS-like_core"/>
</dbReference>
<name>A0AAN1WFH4_9GAMM</name>
<feature type="binding site" evidence="9">
    <location>
        <begin position="83"/>
        <end position="85"/>
    </location>
    <ligand>
        <name>L-histidine</name>
        <dbReference type="ChEBI" id="CHEBI:57595"/>
    </ligand>
</feature>
<evidence type="ECO:0000256" key="4">
    <source>
        <dbReference type="ARBA" id="ARBA00011496"/>
    </source>
</evidence>
<comment type="function">
    <text evidence="7 8">Required for the first step of histidine biosynthesis. May allow the feedback regulation of ATP phosphoribosyltransferase activity by histidine.</text>
</comment>
<comment type="pathway">
    <text evidence="2 8">Amino-acid biosynthesis; L-histidine biosynthesis; L-histidine from 5-phospho-alpha-D-ribose 1-diphosphate: step 1/9.</text>
</comment>
<evidence type="ECO:0000256" key="1">
    <source>
        <dbReference type="ARBA" id="ARBA00004496"/>
    </source>
</evidence>
<dbReference type="HAMAP" id="MF_00125">
    <property type="entry name" value="HisZ"/>
    <property type="match status" value="1"/>
</dbReference>
<dbReference type="AlphaFoldDB" id="A0AAN1WFH4"/>
<proteinExistence type="inferred from homology"/>
<feature type="binding site" evidence="9">
    <location>
        <position position="130"/>
    </location>
    <ligand>
        <name>L-histidine</name>
        <dbReference type="ChEBI" id="CHEBI:57595"/>
    </ligand>
</feature>
<dbReference type="PIRSF" id="PIRSF001549">
    <property type="entry name" value="His-tRNA_synth"/>
    <property type="match status" value="1"/>
</dbReference>
<dbReference type="Gene3D" id="3.30.930.10">
    <property type="entry name" value="Bira Bifunctional Protein, Domain 2"/>
    <property type="match status" value="1"/>
</dbReference>
<dbReference type="InterPro" id="IPR045864">
    <property type="entry name" value="aa-tRNA-synth_II/BPL/LPL"/>
</dbReference>
<comment type="subunit">
    <text evidence="4 8">Heteromultimer composed of HisG and HisZ subunits.</text>
</comment>
<dbReference type="SUPFAM" id="SSF55681">
    <property type="entry name" value="Class II aaRS and biotin synthetases"/>
    <property type="match status" value="1"/>
</dbReference>
<sequence length="393" mass="43004">MNQVDRWMLPDGIEEVLPEEAEHIEALRRRVLDLFQRWGYDLIIPSMVEFTDSLLIGLGQDLDLQTFKVTDQLSGRTLGIRADITPQAARIDAHSLRRDGINRLCYAGHVLYTRAKSALASRNPLQMGVEMFGDDSIEADIEVVSLLLSTLKEADLIDLHIDLGHVGIFKALAAEAQLTPSQEKAFFELLQAKAMADINAWVDANLAGSPAAPWLKALPKLAGAANVLHDAKAVFANAPAAVRKALDELVVLAETLSERYPQAHLYFDLSELRGYHYHTGIVFAAFAAGAGEAIATGGRYDHIGEVFGRARSATGFSVNLVALKRLAQPSCDLPTGIFAPHSTHPAQWQAVERLRDAGERVVCGANWQSAPNEYQTCDRILVECDGVFEVKAL</sequence>
<comment type="subcellular location">
    <subcellularLocation>
        <location evidence="1 8">Cytoplasm</location>
    </subcellularLocation>
</comment>
<evidence type="ECO:0000256" key="7">
    <source>
        <dbReference type="ARBA" id="ARBA00025246"/>
    </source>
</evidence>
<dbReference type="GO" id="GO:0000105">
    <property type="term" value="P:L-histidine biosynthetic process"/>
    <property type="evidence" value="ECO:0007669"/>
    <property type="project" value="UniProtKB-UniRule"/>
</dbReference>
<dbReference type="Pfam" id="PF13393">
    <property type="entry name" value="tRNA-synt_His"/>
    <property type="match status" value="1"/>
</dbReference>
<dbReference type="InterPro" id="IPR004517">
    <property type="entry name" value="HisZ"/>
</dbReference>
<evidence type="ECO:0000313" key="12">
    <source>
        <dbReference type="Proteomes" id="UP001320119"/>
    </source>
</evidence>
<evidence type="ECO:0000256" key="3">
    <source>
        <dbReference type="ARBA" id="ARBA00005539"/>
    </source>
</evidence>
<keyword evidence="11" id="KW-0328">Glycosyltransferase</keyword>
<dbReference type="RefSeq" id="WP_236986129.1">
    <property type="nucleotide sequence ID" value="NZ_AP023086.1"/>
</dbReference>
<dbReference type="PANTHER" id="PTHR43707:SF1">
    <property type="entry name" value="HISTIDINE--TRNA LIGASE, MITOCHONDRIAL-RELATED"/>
    <property type="match status" value="1"/>
</dbReference>
<dbReference type="NCBIfam" id="NF008935">
    <property type="entry name" value="PRK12292.1-1"/>
    <property type="match status" value="1"/>
</dbReference>
<protein>
    <recommendedName>
        <fullName evidence="5 8">ATP phosphoribosyltransferase regulatory subunit</fullName>
    </recommendedName>
</protein>
<evidence type="ECO:0000256" key="9">
    <source>
        <dbReference type="PIRSR" id="PIRSR001549-1"/>
    </source>
</evidence>
<evidence type="ECO:0000256" key="8">
    <source>
        <dbReference type="HAMAP-Rule" id="MF_00125"/>
    </source>
</evidence>
<keyword evidence="11" id="KW-0808">Transferase</keyword>
<evidence type="ECO:0000256" key="5">
    <source>
        <dbReference type="ARBA" id="ARBA00020397"/>
    </source>
</evidence>
<dbReference type="NCBIfam" id="TIGR00443">
    <property type="entry name" value="hisZ_biosyn_reg"/>
    <property type="match status" value="1"/>
</dbReference>
<dbReference type="InterPro" id="IPR004516">
    <property type="entry name" value="HisRS/HisZ"/>
</dbReference>
<dbReference type="GO" id="GO:0005737">
    <property type="term" value="C:cytoplasm"/>
    <property type="evidence" value="ECO:0007669"/>
    <property type="project" value="UniProtKB-SubCell"/>
</dbReference>
<keyword evidence="8" id="KW-0368">Histidine biosynthesis</keyword>
<feature type="domain" description="Class II Histidinyl-tRNA synthetase (HisRS)-like catalytic core" evidence="10">
    <location>
        <begin position="12"/>
        <end position="322"/>
    </location>
</feature>
<comment type="similarity">
    <text evidence="3 8">Belongs to the class-II aminoacyl-tRNA synthetase family. HisZ subfamily.</text>
</comment>
<reference evidence="11 12" key="1">
    <citation type="journal article" date="2022" name="IScience">
        <title>An ultrasensitive nanofiber-based assay for enzymatic hydrolysis and deep-sea microbial degradation of cellulose.</title>
        <authorList>
            <person name="Tsudome M."/>
            <person name="Tachioka M."/>
            <person name="Miyazaki M."/>
            <person name="Uchimura K."/>
            <person name="Tsuda M."/>
            <person name="Takaki Y."/>
            <person name="Deguchi S."/>
        </authorList>
    </citation>
    <scope>NUCLEOTIDE SEQUENCE [LARGE SCALE GENOMIC DNA]</scope>
    <source>
        <strain evidence="11 12">GE09</strain>
    </source>
</reference>
<gene>
    <name evidence="8" type="primary">hisZ</name>
    <name evidence="11" type="ORF">MARGE09_P0840</name>
</gene>
<keyword evidence="6 8" id="KW-0963">Cytoplasm</keyword>
<dbReference type="Proteomes" id="UP001320119">
    <property type="component" value="Chromosome"/>
</dbReference>
<evidence type="ECO:0000256" key="2">
    <source>
        <dbReference type="ARBA" id="ARBA00004667"/>
    </source>
</evidence>
<dbReference type="GO" id="GO:0006427">
    <property type="term" value="P:histidyl-tRNA aminoacylation"/>
    <property type="evidence" value="ECO:0007669"/>
    <property type="project" value="TreeGrafter"/>
</dbReference>
<dbReference type="GO" id="GO:0004821">
    <property type="term" value="F:histidine-tRNA ligase activity"/>
    <property type="evidence" value="ECO:0007669"/>
    <property type="project" value="TreeGrafter"/>
</dbReference>
<dbReference type="EMBL" id="AP023086">
    <property type="protein sequence ID" value="BCD96640.1"/>
    <property type="molecule type" value="Genomic_DNA"/>
</dbReference>
<dbReference type="PANTHER" id="PTHR43707">
    <property type="entry name" value="HISTIDYL-TRNA SYNTHETASE"/>
    <property type="match status" value="1"/>
</dbReference>
<dbReference type="CDD" id="cd00773">
    <property type="entry name" value="HisRS-like_core"/>
    <property type="match status" value="1"/>
</dbReference>
<organism evidence="11 12">
    <name type="scientific">Marinagarivorans cellulosilyticus</name>
    <dbReference type="NCBI Taxonomy" id="2721545"/>
    <lineage>
        <taxon>Bacteria</taxon>
        <taxon>Pseudomonadati</taxon>
        <taxon>Pseudomonadota</taxon>
        <taxon>Gammaproteobacteria</taxon>
        <taxon>Cellvibrionales</taxon>
        <taxon>Cellvibrionaceae</taxon>
        <taxon>Marinagarivorans</taxon>
    </lineage>
</organism>
<keyword evidence="8" id="KW-0028">Amino-acid biosynthesis</keyword>
<dbReference type="NCBIfam" id="NF009086">
    <property type="entry name" value="PRK12421.1"/>
    <property type="match status" value="1"/>
</dbReference>
<feature type="binding site" evidence="9">
    <location>
        <position position="273"/>
    </location>
    <ligand>
        <name>L-histidine</name>
        <dbReference type="ChEBI" id="CHEBI:57595"/>
    </ligand>
</feature>
<evidence type="ECO:0000259" key="10">
    <source>
        <dbReference type="Pfam" id="PF13393"/>
    </source>
</evidence>
<keyword evidence="12" id="KW-1185">Reference proteome</keyword>
<dbReference type="KEGG" id="marq:MARGE09_P0840"/>
<evidence type="ECO:0000256" key="6">
    <source>
        <dbReference type="ARBA" id="ARBA00022490"/>
    </source>
</evidence>
<feature type="binding site" evidence="9">
    <location>
        <position position="126"/>
    </location>
    <ligand>
        <name>L-histidine</name>
        <dbReference type="ChEBI" id="CHEBI:57595"/>
    </ligand>
</feature>
<comment type="miscellaneous">
    <text evidence="8">This function is generally fulfilled by the C-terminal part of HisG, which is missing in some bacteria such as this one.</text>
</comment>
<dbReference type="GO" id="GO:0016757">
    <property type="term" value="F:glycosyltransferase activity"/>
    <property type="evidence" value="ECO:0007669"/>
    <property type="project" value="UniProtKB-KW"/>
</dbReference>
<accession>A0AAN1WFH4</accession>